<dbReference type="AlphaFoldDB" id="A0AAW1Y681"/>
<comment type="caution">
    <text evidence="1">The sequence shown here is derived from an EMBL/GenBank/DDBJ whole genome shotgun (WGS) entry which is preliminary data.</text>
</comment>
<evidence type="ECO:0000313" key="2">
    <source>
        <dbReference type="Proteomes" id="UP001457282"/>
    </source>
</evidence>
<proteinExistence type="predicted"/>
<dbReference type="EMBL" id="JBEDUW010000002">
    <property type="protein sequence ID" value="KAK9943545.1"/>
    <property type="molecule type" value="Genomic_DNA"/>
</dbReference>
<protein>
    <submittedName>
        <fullName evidence="1">Uncharacterized protein</fullName>
    </submittedName>
</protein>
<name>A0AAW1Y681_RUBAR</name>
<gene>
    <name evidence="1" type="ORF">M0R45_009150</name>
</gene>
<organism evidence="1 2">
    <name type="scientific">Rubus argutus</name>
    <name type="common">Southern blackberry</name>
    <dbReference type="NCBI Taxonomy" id="59490"/>
    <lineage>
        <taxon>Eukaryota</taxon>
        <taxon>Viridiplantae</taxon>
        <taxon>Streptophyta</taxon>
        <taxon>Embryophyta</taxon>
        <taxon>Tracheophyta</taxon>
        <taxon>Spermatophyta</taxon>
        <taxon>Magnoliopsida</taxon>
        <taxon>eudicotyledons</taxon>
        <taxon>Gunneridae</taxon>
        <taxon>Pentapetalae</taxon>
        <taxon>rosids</taxon>
        <taxon>fabids</taxon>
        <taxon>Rosales</taxon>
        <taxon>Rosaceae</taxon>
        <taxon>Rosoideae</taxon>
        <taxon>Rosoideae incertae sedis</taxon>
        <taxon>Rubus</taxon>
    </lineage>
</organism>
<sequence>MQRAKELSCGGVWLIAGNGLLEMVDLVQSTTVLCQLSPLRVALSHFVMVDHHDDEPANFLIFLLECKKHLEEVQIDDDASSRERDRAWEIDGRERREWVADRNDGGRIDDGLIDAEIGSTAGRCGQSTGSCGVGGCGLEVASGGRFRRGERVGSWALGRCRREGTALIRGEESWALARLGSWEHGWAANGDCDFGLAVGEAVRWCLALEWVGF</sequence>
<evidence type="ECO:0000313" key="1">
    <source>
        <dbReference type="EMBL" id="KAK9943545.1"/>
    </source>
</evidence>
<dbReference type="Proteomes" id="UP001457282">
    <property type="component" value="Unassembled WGS sequence"/>
</dbReference>
<reference evidence="1 2" key="1">
    <citation type="journal article" date="2023" name="G3 (Bethesda)">
        <title>A chromosome-length genome assembly and annotation of blackberry (Rubus argutus, cv. 'Hillquist').</title>
        <authorList>
            <person name="Bruna T."/>
            <person name="Aryal R."/>
            <person name="Dudchenko O."/>
            <person name="Sargent D.J."/>
            <person name="Mead D."/>
            <person name="Buti M."/>
            <person name="Cavallini A."/>
            <person name="Hytonen T."/>
            <person name="Andres J."/>
            <person name="Pham M."/>
            <person name="Weisz D."/>
            <person name="Mascagni F."/>
            <person name="Usai G."/>
            <person name="Natali L."/>
            <person name="Bassil N."/>
            <person name="Fernandez G.E."/>
            <person name="Lomsadze A."/>
            <person name="Armour M."/>
            <person name="Olukolu B."/>
            <person name="Poorten T."/>
            <person name="Britton C."/>
            <person name="Davik J."/>
            <person name="Ashrafi H."/>
            <person name="Aiden E.L."/>
            <person name="Borodovsky M."/>
            <person name="Worthington M."/>
        </authorList>
    </citation>
    <scope>NUCLEOTIDE SEQUENCE [LARGE SCALE GENOMIC DNA]</scope>
    <source>
        <strain evidence="1">PI 553951</strain>
    </source>
</reference>
<keyword evidence="2" id="KW-1185">Reference proteome</keyword>
<accession>A0AAW1Y681</accession>